<sequence length="220" mass="23938">MILKTLTVAQAQLGDGLAEASDFGLAECTEEVIKLWEASVTMSTETSGSSGTQRLIRTACKALHNCGSHNGIFKIPLAQFVGNRCNIIFYDAAGIYYLKGHIIQFIECIHGTQANRLLQSVLKDTKNTVFISGYGALGLIDKIVTGPLWRKLEETSISVLDMGSTYCEIKDKFDSWSKDSSKLIDGSALCVLDIDVTDDEVFKALISSAANEVNKRTCIA</sequence>
<keyword evidence="1" id="KW-0378">Hydrolase</keyword>
<name>A0A1X7THE8_AMPQE</name>
<keyword evidence="1" id="KW-0540">Nuclease</keyword>
<dbReference type="GO" id="GO:0000175">
    <property type="term" value="F:3'-5'-RNA exonuclease activity"/>
    <property type="evidence" value="ECO:0007669"/>
    <property type="project" value="InterPro"/>
</dbReference>
<dbReference type="EnsemblMetazoa" id="Aqu2.1.14060_001">
    <property type="protein sequence ID" value="Aqu2.1.14060_001"/>
    <property type="gene ID" value="Aqu2.1.14060"/>
</dbReference>
<dbReference type="InParanoid" id="A0A1X7THE8"/>
<accession>A0A1X7THE8</accession>
<evidence type="ECO:0000313" key="2">
    <source>
        <dbReference type="EnsemblMetazoa" id="Aqu2.1.14060_001"/>
    </source>
</evidence>
<protein>
    <submittedName>
        <fullName evidence="2">Uncharacterized protein</fullName>
    </submittedName>
</protein>
<dbReference type="PANTHER" id="PTHR11046">
    <property type="entry name" value="OLIGORIBONUCLEASE, MITOCHONDRIAL"/>
    <property type="match status" value="1"/>
</dbReference>
<evidence type="ECO:0000256" key="1">
    <source>
        <dbReference type="ARBA" id="ARBA00022722"/>
    </source>
</evidence>
<dbReference type="AlphaFoldDB" id="A0A1X7THE8"/>
<reference evidence="2" key="1">
    <citation type="submission" date="2017-05" db="UniProtKB">
        <authorList>
            <consortium name="EnsemblMetazoa"/>
        </authorList>
    </citation>
    <scope>IDENTIFICATION</scope>
</reference>
<dbReference type="PANTHER" id="PTHR11046:SF25">
    <property type="match status" value="1"/>
</dbReference>
<dbReference type="InterPro" id="IPR022894">
    <property type="entry name" value="Oligoribonuclease"/>
</dbReference>
<proteinExistence type="predicted"/>
<organism evidence="2">
    <name type="scientific">Amphimedon queenslandica</name>
    <name type="common">Sponge</name>
    <dbReference type="NCBI Taxonomy" id="400682"/>
    <lineage>
        <taxon>Eukaryota</taxon>
        <taxon>Metazoa</taxon>
        <taxon>Porifera</taxon>
        <taxon>Demospongiae</taxon>
        <taxon>Heteroscleromorpha</taxon>
        <taxon>Haplosclerida</taxon>
        <taxon>Niphatidae</taxon>
        <taxon>Amphimedon</taxon>
    </lineage>
</organism>